<evidence type="ECO:0000313" key="3">
    <source>
        <dbReference type="EMBL" id="GAA2691563.1"/>
    </source>
</evidence>
<dbReference type="SUPFAM" id="SSF52172">
    <property type="entry name" value="CheY-like"/>
    <property type="match status" value="1"/>
</dbReference>
<feature type="domain" description="OmpR/PhoB-type" evidence="2">
    <location>
        <begin position="131"/>
        <end position="204"/>
    </location>
</feature>
<dbReference type="InterPro" id="IPR001867">
    <property type="entry name" value="OmpR/PhoB-type_DNA-bd"/>
</dbReference>
<accession>A0ABN3T266</accession>
<comment type="caution">
    <text evidence="3">The sequence shown here is derived from an EMBL/GenBank/DDBJ whole genome shotgun (WGS) entry which is preliminary data.</text>
</comment>
<dbReference type="SMART" id="SM00862">
    <property type="entry name" value="Trans_reg_C"/>
    <property type="match status" value="1"/>
</dbReference>
<dbReference type="Gene3D" id="1.10.10.10">
    <property type="entry name" value="Winged helix-like DNA-binding domain superfamily/Winged helix DNA-binding domain"/>
    <property type="match status" value="1"/>
</dbReference>
<organism evidence="3 4">
    <name type="scientific">Nonomuraea recticatena</name>
    <dbReference type="NCBI Taxonomy" id="46178"/>
    <lineage>
        <taxon>Bacteria</taxon>
        <taxon>Bacillati</taxon>
        <taxon>Actinomycetota</taxon>
        <taxon>Actinomycetes</taxon>
        <taxon>Streptosporangiales</taxon>
        <taxon>Streptosporangiaceae</taxon>
        <taxon>Nonomuraea</taxon>
    </lineage>
</organism>
<evidence type="ECO:0000259" key="2">
    <source>
        <dbReference type="SMART" id="SM00862"/>
    </source>
</evidence>
<dbReference type="SUPFAM" id="SSF46894">
    <property type="entry name" value="C-terminal effector domain of the bipartite response regulators"/>
    <property type="match status" value="1"/>
</dbReference>
<keyword evidence="4" id="KW-1185">Reference proteome</keyword>
<dbReference type="InterPro" id="IPR011006">
    <property type="entry name" value="CheY-like_superfamily"/>
</dbReference>
<gene>
    <name evidence="3" type="ORF">GCM10010412_081900</name>
</gene>
<dbReference type="EMBL" id="BAAATE010000033">
    <property type="protein sequence ID" value="GAA2691563.1"/>
    <property type="molecule type" value="Genomic_DNA"/>
</dbReference>
<dbReference type="Pfam" id="PF00486">
    <property type="entry name" value="Trans_reg_C"/>
    <property type="match status" value="1"/>
</dbReference>
<keyword evidence="1" id="KW-0238">DNA-binding</keyword>
<evidence type="ECO:0000256" key="1">
    <source>
        <dbReference type="ARBA" id="ARBA00023125"/>
    </source>
</evidence>
<dbReference type="InterPro" id="IPR016032">
    <property type="entry name" value="Sig_transdc_resp-reg_C-effctor"/>
</dbReference>
<dbReference type="RefSeq" id="WP_346154371.1">
    <property type="nucleotide sequence ID" value="NZ_BAAATE010000033.1"/>
</dbReference>
<name>A0ABN3T266_9ACTN</name>
<protein>
    <submittedName>
        <fullName evidence="3">Response regulator</fullName>
    </submittedName>
</protein>
<proteinExistence type="predicted"/>
<dbReference type="InterPro" id="IPR036388">
    <property type="entry name" value="WH-like_DNA-bd_sf"/>
</dbReference>
<sequence length="209" mass="22019">MATVLLTDPAQPWVSAVVEALAERGHTVETKRAVCGEARPASGRRQAAVAVLSAGEAGPTAAQIAKLRAATGASVIVLIEAGSFLDRLEAYEAGADDCLSEPVRADRLVDAIGPLAGWCDRPDAEEPDDVGAGCLPVERRILAALVGQAGRPVTVQQLIVEVWGPGRSDEEAVARLYLGSLRRKLAAARPNRWRLLTDATGYRLLPVSP</sequence>
<evidence type="ECO:0000313" key="4">
    <source>
        <dbReference type="Proteomes" id="UP001501666"/>
    </source>
</evidence>
<dbReference type="Proteomes" id="UP001501666">
    <property type="component" value="Unassembled WGS sequence"/>
</dbReference>
<dbReference type="Gene3D" id="3.40.50.2300">
    <property type="match status" value="1"/>
</dbReference>
<reference evidence="3 4" key="1">
    <citation type="journal article" date="2019" name="Int. J. Syst. Evol. Microbiol.">
        <title>The Global Catalogue of Microorganisms (GCM) 10K type strain sequencing project: providing services to taxonomists for standard genome sequencing and annotation.</title>
        <authorList>
            <consortium name="The Broad Institute Genomics Platform"/>
            <consortium name="The Broad Institute Genome Sequencing Center for Infectious Disease"/>
            <person name="Wu L."/>
            <person name="Ma J."/>
        </authorList>
    </citation>
    <scope>NUCLEOTIDE SEQUENCE [LARGE SCALE GENOMIC DNA]</scope>
    <source>
        <strain evidence="3 4">JCM 6835</strain>
    </source>
</reference>